<evidence type="ECO:0000313" key="2">
    <source>
        <dbReference type="Proteomes" id="UP000250321"/>
    </source>
</evidence>
<dbReference type="EMBL" id="PJQY01003726">
    <property type="protein sequence ID" value="PQM35009.1"/>
    <property type="molecule type" value="Genomic_DNA"/>
</dbReference>
<gene>
    <name evidence="1" type="ORF">Pyn_31771</name>
</gene>
<evidence type="ECO:0000313" key="1">
    <source>
        <dbReference type="EMBL" id="PQM35009.1"/>
    </source>
</evidence>
<comment type="caution">
    <text evidence="1">The sequence shown here is derived from an EMBL/GenBank/DDBJ whole genome shotgun (WGS) entry which is preliminary data.</text>
</comment>
<dbReference type="Proteomes" id="UP000250321">
    <property type="component" value="Unassembled WGS sequence"/>
</dbReference>
<reference evidence="1 2" key="1">
    <citation type="submission" date="2018-02" db="EMBL/GenBank/DDBJ databases">
        <title>Draft genome of wild Prunus yedoensis var. nudiflora.</title>
        <authorList>
            <person name="Baek S."/>
            <person name="Kim J.-H."/>
            <person name="Choi K."/>
            <person name="Kim G.-B."/>
            <person name="Cho A."/>
            <person name="Jang H."/>
            <person name="Shin C.-H."/>
            <person name="Yu H.-J."/>
            <person name="Mun J.-H."/>
        </authorList>
    </citation>
    <scope>NUCLEOTIDE SEQUENCE [LARGE SCALE GENOMIC DNA]</scope>
    <source>
        <strain evidence="2">cv. Jeju island</strain>
        <tissue evidence="1">Leaf</tissue>
    </source>
</reference>
<name>A0A314UJM2_PRUYE</name>
<dbReference type="AlphaFoldDB" id="A0A314UJM2"/>
<proteinExistence type="predicted"/>
<keyword evidence="2" id="KW-1185">Reference proteome</keyword>
<organism evidence="1 2">
    <name type="scientific">Prunus yedoensis var. nudiflora</name>
    <dbReference type="NCBI Taxonomy" id="2094558"/>
    <lineage>
        <taxon>Eukaryota</taxon>
        <taxon>Viridiplantae</taxon>
        <taxon>Streptophyta</taxon>
        <taxon>Embryophyta</taxon>
        <taxon>Tracheophyta</taxon>
        <taxon>Spermatophyta</taxon>
        <taxon>Magnoliopsida</taxon>
        <taxon>eudicotyledons</taxon>
        <taxon>Gunneridae</taxon>
        <taxon>Pentapetalae</taxon>
        <taxon>rosids</taxon>
        <taxon>fabids</taxon>
        <taxon>Rosales</taxon>
        <taxon>Rosaceae</taxon>
        <taxon>Amygdaloideae</taxon>
        <taxon>Amygdaleae</taxon>
        <taxon>Prunus</taxon>
    </lineage>
</organism>
<accession>A0A314UJM2</accession>
<protein>
    <submittedName>
        <fullName evidence="1">Uncharacterized protein</fullName>
    </submittedName>
</protein>
<sequence>MAIKEHAKNDAQEEIREPLVRVDNNLAAGDGSGHGSTKGINGWFTSVHSSQFVALVNLDVV</sequence>